<dbReference type="EMBL" id="JAEACU010000010">
    <property type="protein sequence ID" value="KAH7515515.1"/>
    <property type="molecule type" value="Genomic_DNA"/>
</dbReference>
<gene>
    <name evidence="2" type="ORF">FEM48_Zijuj10G0034800</name>
</gene>
<dbReference type="Proteomes" id="UP000813462">
    <property type="component" value="Unassembled WGS sequence"/>
</dbReference>
<accession>A0A978UL13</accession>
<feature type="coiled-coil region" evidence="1">
    <location>
        <begin position="61"/>
        <end position="88"/>
    </location>
</feature>
<proteinExistence type="predicted"/>
<evidence type="ECO:0000313" key="2">
    <source>
        <dbReference type="EMBL" id="KAH7515515.1"/>
    </source>
</evidence>
<organism evidence="2 3">
    <name type="scientific">Ziziphus jujuba var. spinosa</name>
    <dbReference type="NCBI Taxonomy" id="714518"/>
    <lineage>
        <taxon>Eukaryota</taxon>
        <taxon>Viridiplantae</taxon>
        <taxon>Streptophyta</taxon>
        <taxon>Embryophyta</taxon>
        <taxon>Tracheophyta</taxon>
        <taxon>Spermatophyta</taxon>
        <taxon>Magnoliopsida</taxon>
        <taxon>eudicotyledons</taxon>
        <taxon>Gunneridae</taxon>
        <taxon>Pentapetalae</taxon>
        <taxon>rosids</taxon>
        <taxon>fabids</taxon>
        <taxon>Rosales</taxon>
        <taxon>Rhamnaceae</taxon>
        <taxon>Paliureae</taxon>
        <taxon>Ziziphus</taxon>
    </lineage>
</organism>
<keyword evidence="1" id="KW-0175">Coiled coil</keyword>
<sequence>MARAQYRTGIAELDAAKQELRKIRQDYDLSTETKFFLPTSRKPKLKMMQKGAEGRVESRTIWTIETQLAETMNEIEALQKQMENAKVSDLDSGRTVTSELNDAKESLRKEKEAEIESIAGNLNVKRWKSKAELESCLAEESKAREAGAKITVSREDFESSSCKVEESDTLSDSISCGKSRVGGVGYIIFAKDRLVQIQEIDTFVEVLVKDGEWLPGTPETLKGLLCSCMFSWIPRSPLVGVCGPALVGRSRNEME</sequence>
<evidence type="ECO:0000256" key="1">
    <source>
        <dbReference type="SAM" id="Coils"/>
    </source>
</evidence>
<evidence type="ECO:0000313" key="3">
    <source>
        <dbReference type="Proteomes" id="UP000813462"/>
    </source>
</evidence>
<reference evidence="2" key="1">
    <citation type="journal article" date="2021" name="Front. Plant Sci.">
        <title>Chromosome-Scale Genome Assembly for Chinese Sour Jujube and Insights Into Its Genome Evolution and Domestication Signature.</title>
        <authorList>
            <person name="Shen L.-Y."/>
            <person name="Luo H."/>
            <person name="Wang X.-L."/>
            <person name="Wang X.-M."/>
            <person name="Qiu X.-J."/>
            <person name="Liu H."/>
            <person name="Zhou S.-S."/>
            <person name="Jia K.-H."/>
            <person name="Nie S."/>
            <person name="Bao Y.-T."/>
            <person name="Zhang R.-G."/>
            <person name="Yun Q.-Z."/>
            <person name="Chai Y.-H."/>
            <person name="Lu J.-Y."/>
            <person name="Li Y."/>
            <person name="Zhao S.-W."/>
            <person name="Mao J.-F."/>
            <person name="Jia S.-G."/>
            <person name="Mao Y.-M."/>
        </authorList>
    </citation>
    <scope>NUCLEOTIDE SEQUENCE</scope>
    <source>
        <strain evidence="2">AT0</strain>
        <tissue evidence="2">Leaf</tissue>
    </source>
</reference>
<protein>
    <submittedName>
        <fullName evidence="2">Uncharacterized protein</fullName>
    </submittedName>
</protein>
<comment type="caution">
    <text evidence="2">The sequence shown here is derived from an EMBL/GenBank/DDBJ whole genome shotgun (WGS) entry which is preliminary data.</text>
</comment>
<name>A0A978UL13_ZIZJJ</name>
<dbReference type="AlphaFoldDB" id="A0A978UL13"/>